<reference evidence="1 2" key="1">
    <citation type="submission" date="2019-05" db="EMBL/GenBank/DDBJ databases">
        <title>Another draft genome of Portunus trituberculatus and its Hox gene families provides insights of decapod evolution.</title>
        <authorList>
            <person name="Jeong J.-H."/>
            <person name="Song I."/>
            <person name="Kim S."/>
            <person name="Choi T."/>
            <person name="Kim D."/>
            <person name="Ryu S."/>
            <person name="Kim W."/>
        </authorList>
    </citation>
    <scope>NUCLEOTIDE SEQUENCE [LARGE SCALE GENOMIC DNA]</scope>
    <source>
        <tissue evidence="1">Muscle</tissue>
    </source>
</reference>
<gene>
    <name evidence="1" type="ORF">E2C01_041758</name>
</gene>
<dbReference type="EMBL" id="VSRR010008044">
    <property type="protein sequence ID" value="MPC47995.1"/>
    <property type="molecule type" value="Genomic_DNA"/>
</dbReference>
<protein>
    <submittedName>
        <fullName evidence="1">Uncharacterized protein</fullName>
    </submittedName>
</protein>
<keyword evidence="2" id="KW-1185">Reference proteome</keyword>
<name>A0A5B7FRI6_PORTR</name>
<comment type="caution">
    <text evidence="1">The sequence shown here is derived from an EMBL/GenBank/DDBJ whole genome shotgun (WGS) entry which is preliminary data.</text>
</comment>
<organism evidence="1 2">
    <name type="scientific">Portunus trituberculatus</name>
    <name type="common">Swimming crab</name>
    <name type="synonym">Neptunus trituberculatus</name>
    <dbReference type="NCBI Taxonomy" id="210409"/>
    <lineage>
        <taxon>Eukaryota</taxon>
        <taxon>Metazoa</taxon>
        <taxon>Ecdysozoa</taxon>
        <taxon>Arthropoda</taxon>
        <taxon>Crustacea</taxon>
        <taxon>Multicrustacea</taxon>
        <taxon>Malacostraca</taxon>
        <taxon>Eumalacostraca</taxon>
        <taxon>Eucarida</taxon>
        <taxon>Decapoda</taxon>
        <taxon>Pleocyemata</taxon>
        <taxon>Brachyura</taxon>
        <taxon>Eubrachyura</taxon>
        <taxon>Portunoidea</taxon>
        <taxon>Portunidae</taxon>
        <taxon>Portuninae</taxon>
        <taxon>Portunus</taxon>
    </lineage>
</organism>
<dbReference type="Proteomes" id="UP000324222">
    <property type="component" value="Unassembled WGS sequence"/>
</dbReference>
<sequence>MSSRPELPVWSRYSCVHLDYKATPLDIARRVVVTSEWLAAVAREADGGRDKHKNNDRNLENRNNLHEVLLNVKNTR</sequence>
<accession>A0A5B7FRI6</accession>
<evidence type="ECO:0000313" key="1">
    <source>
        <dbReference type="EMBL" id="MPC47995.1"/>
    </source>
</evidence>
<proteinExistence type="predicted"/>
<dbReference type="AlphaFoldDB" id="A0A5B7FRI6"/>
<evidence type="ECO:0000313" key="2">
    <source>
        <dbReference type="Proteomes" id="UP000324222"/>
    </source>
</evidence>